<evidence type="ECO:0000313" key="2">
    <source>
        <dbReference type="Proteomes" id="UP000237000"/>
    </source>
</evidence>
<dbReference type="Pfam" id="PF06880">
    <property type="entry name" value="DUF1262"/>
    <property type="match status" value="1"/>
</dbReference>
<protein>
    <submittedName>
        <fullName evidence="1">Uncharacterized protein</fullName>
    </submittedName>
</protein>
<dbReference type="PANTHER" id="PTHR31050">
    <property type="entry name" value="OS08G0413200 PROTEIN"/>
    <property type="match status" value="1"/>
</dbReference>
<dbReference type="InterPro" id="IPR010683">
    <property type="entry name" value="DUF1262"/>
</dbReference>
<proteinExistence type="predicted"/>
<keyword evidence="2" id="KW-1185">Reference proteome</keyword>
<dbReference type="STRING" id="63057.A0A2P5EGJ0"/>
<evidence type="ECO:0000313" key="1">
    <source>
        <dbReference type="EMBL" id="PON84667.1"/>
    </source>
</evidence>
<gene>
    <name evidence="1" type="ORF">TorRG33x02_194940</name>
</gene>
<dbReference type="OrthoDB" id="647907at2759"/>
<dbReference type="AlphaFoldDB" id="A0A2P5EGJ0"/>
<dbReference type="EMBL" id="JXTC01000158">
    <property type="protein sequence ID" value="PON84667.1"/>
    <property type="molecule type" value="Genomic_DNA"/>
</dbReference>
<comment type="caution">
    <text evidence="1">The sequence shown here is derived from an EMBL/GenBank/DDBJ whole genome shotgun (WGS) entry which is preliminary data.</text>
</comment>
<dbReference type="PANTHER" id="PTHR31050:SF7">
    <property type="entry name" value="DUF1262 FAMILY PROTEIN"/>
    <property type="match status" value="1"/>
</dbReference>
<dbReference type="FunCoup" id="A0A2P5EGJ0">
    <property type="interactions" value="151"/>
</dbReference>
<accession>A0A2P5EGJ0</accession>
<sequence length="395" mass="45396">MYVTRRLSSLRRHPELLSLTPKEGPNSGYLVLFDEECETTTCFGLCKDRSIRSLPFPQNKNLTISYSTGAGESSTTYCDDVFFIPVLDQPLCSGRYYVIRRQGKHKGQASASSTEDDMGTCFCCTFIRDVKPRPLDPSDIYQQVEIIQKKHRGFTAASMAPDGFPPEFLRRKYWQLDMRTPRSYQLDEAPGLNSSLRARLPGLDFSPTNPSSESVVVGKWYSPFVFVKELGGKLSEQMKKSAFYEVTLEQRWDRIFECDNVGNGMRVVSVDEFVNREEAFVEEKEAICGWGHIDDGVTWYKTSLYGDQPERLLGLSVLLTERMRWEQERVGCLVDESERRVNVKRTEEFDGKGTNKWSKFGCYVLVESFVLRRVDGTVLLTHDFKHTSQIRSKWE</sequence>
<name>A0A2P5EGJ0_TREOI</name>
<reference evidence="2" key="1">
    <citation type="submission" date="2016-06" db="EMBL/GenBank/DDBJ databases">
        <title>Parallel loss of symbiosis genes in relatives of nitrogen-fixing non-legume Parasponia.</title>
        <authorList>
            <person name="Van Velzen R."/>
            <person name="Holmer R."/>
            <person name="Bu F."/>
            <person name="Rutten L."/>
            <person name="Van Zeijl A."/>
            <person name="Liu W."/>
            <person name="Santuari L."/>
            <person name="Cao Q."/>
            <person name="Sharma T."/>
            <person name="Shen D."/>
            <person name="Roswanjaya Y."/>
            <person name="Wardhani T."/>
            <person name="Kalhor M.S."/>
            <person name="Jansen J."/>
            <person name="Van den Hoogen J."/>
            <person name="Gungor B."/>
            <person name="Hartog M."/>
            <person name="Hontelez J."/>
            <person name="Verver J."/>
            <person name="Yang W.-C."/>
            <person name="Schijlen E."/>
            <person name="Repin R."/>
            <person name="Schilthuizen M."/>
            <person name="Schranz E."/>
            <person name="Heidstra R."/>
            <person name="Miyata K."/>
            <person name="Fedorova E."/>
            <person name="Kohlen W."/>
            <person name="Bisseling T."/>
            <person name="Smit S."/>
            <person name="Geurts R."/>
        </authorList>
    </citation>
    <scope>NUCLEOTIDE SEQUENCE [LARGE SCALE GENOMIC DNA]</scope>
    <source>
        <strain evidence="2">cv. RG33-2</strain>
    </source>
</reference>
<dbReference type="Proteomes" id="UP000237000">
    <property type="component" value="Unassembled WGS sequence"/>
</dbReference>
<dbReference type="InParanoid" id="A0A2P5EGJ0"/>
<organism evidence="1 2">
    <name type="scientific">Trema orientale</name>
    <name type="common">Charcoal tree</name>
    <name type="synonym">Celtis orientalis</name>
    <dbReference type="NCBI Taxonomy" id="63057"/>
    <lineage>
        <taxon>Eukaryota</taxon>
        <taxon>Viridiplantae</taxon>
        <taxon>Streptophyta</taxon>
        <taxon>Embryophyta</taxon>
        <taxon>Tracheophyta</taxon>
        <taxon>Spermatophyta</taxon>
        <taxon>Magnoliopsida</taxon>
        <taxon>eudicotyledons</taxon>
        <taxon>Gunneridae</taxon>
        <taxon>Pentapetalae</taxon>
        <taxon>rosids</taxon>
        <taxon>fabids</taxon>
        <taxon>Rosales</taxon>
        <taxon>Cannabaceae</taxon>
        <taxon>Trema</taxon>
    </lineage>
</organism>